<dbReference type="Gene3D" id="3.30.1330.30">
    <property type="match status" value="1"/>
</dbReference>
<sequence length="154" mass="17357">MEGPAMTDLENKVLQAATGEKRLNPDEQRLYFGTFAERVVLSISLEDSRLEEVKNRFSDILGQLAKQHDTILVKISPKLSASNQMFYMKIAQKQNIQATIVDEKNAQSPYGIIVHSTKAENVANPSLSEQFPTTPEKTKEAPKKGFWSKLFNKD</sequence>
<protein>
    <recommendedName>
        <fullName evidence="4">Glycogen synthase</fullName>
    </recommendedName>
</protein>
<dbReference type="Pfam" id="PF07997">
    <property type="entry name" value="DUF1694"/>
    <property type="match status" value="1"/>
</dbReference>
<dbReference type="AlphaFoldDB" id="A0AB33AMF9"/>
<gene>
    <name evidence="2" type="ORF">KE3_1349</name>
</gene>
<dbReference type="Proteomes" id="UP000015268">
    <property type="component" value="Chromosome"/>
</dbReference>
<evidence type="ECO:0008006" key="4">
    <source>
        <dbReference type="Google" id="ProtNLM"/>
    </source>
</evidence>
<feature type="region of interest" description="Disordered" evidence="1">
    <location>
        <begin position="124"/>
        <end position="154"/>
    </location>
</feature>
<evidence type="ECO:0000256" key="1">
    <source>
        <dbReference type="SAM" id="MobiDB-lite"/>
    </source>
</evidence>
<dbReference type="InterPro" id="IPR012543">
    <property type="entry name" value="DUF1694"/>
</dbReference>
<evidence type="ECO:0000313" key="3">
    <source>
        <dbReference type="Proteomes" id="UP000015268"/>
    </source>
</evidence>
<accession>A0AB33AMF9</accession>
<organism evidence="2 3">
    <name type="scientific">Streptococcus lutetiensis 033</name>
    <dbReference type="NCBI Taxonomy" id="1076934"/>
    <lineage>
        <taxon>Bacteria</taxon>
        <taxon>Bacillati</taxon>
        <taxon>Bacillota</taxon>
        <taxon>Bacilli</taxon>
        <taxon>Lactobacillales</taxon>
        <taxon>Streptococcaceae</taxon>
        <taxon>Streptococcus</taxon>
    </lineage>
</organism>
<dbReference type="EMBL" id="CP003025">
    <property type="protein sequence ID" value="AGS05827.1"/>
    <property type="molecule type" value="Genomic_DNA"/>
</dbReference>
<reference evidence="2 3" key="1">
    <citation type="journal article" date="2013" name="BMC Microbiol.">
        <title>Dynamics of fecal microbial communities in children with diarrhea of unknown etiology and genomic analysis of associated Streptococcus lutetiensis.</title>
        <authorList>
            <person name="Jin D."/>
            <person name="Chen C."/>
            <person name="Li L."/>
            <person name="Lu S."/>
            <person name="Li Z."/>
            <person name="Zhou Z."/>
            <person name="Jing H."/>
            <person name="Xu Y."/>
            <person name="Du P."/>
            <person name="Wang H."/>
            <person name="Xiong Y."/>
            <person name="Zheng H."/>
            <person name="Bai X."/>
            <person name="Sun H."/>
            <person name="Wang L."/>
            <person name="Ye C."/>
            <person name="Gottschalk M."/>
            <person name="Xu J."/>
        </authorList>
    </citation>
    <scope>NUCLEOTIDE SEQUENCE [LARGE SCALE GENOMIC DNA]</scope>
    <source>
        <strain evidence="2 3">033</strain>
    </source>
</reference>
<dbReference type="InterPro" id="IPR029064">
    <property type="entry name" value="Ribosomal_eL30-like_sf"/>
</dbReference>
<evidence type="ECO:0000313" key="2">
    <source>
        <dbReference type="EMBL" id="AGS05827.1"/>
    </source>
</evidence>
<name>A0AB33AMF9_9STRE</name>
<dbReference type="KEGG" id="slu:KE3_1349"/>
<dbReference type="PIRSF" id="PIRSF034303">
    <property type="entry name" value="DUF1694"/>
    <property type="match status" value="1"/>
</dbReference>
<dbReference type="SUPFAM" id="SSF160515">
    <property type="entry name" value="YueI-like"/>
    <property type="match status" value="1"/>
</dbReference>
<proteinExistence type="predicted"/>
<keyword evidence="3" id="KW-1185">Reference proteome</keyword>